<feature type="transmembrane region" description="Helical" evidence="8">
    <location>
        <begin position="175"/>
        <end position="197"/>
    </location>
</feature>
<evidence type="ECO:0000256" key="2">
    <source>
        <dbReference type="ARBA" id="ARBA00022475"/>
    </source>
</evidence>
<sequence length="528" mass="58564">MAMSNYVVDLVMSFFSLFSITLNDLLYQMGTNVNLYNTVLFFVFSLAITLIFLYISQIKKHETILYLLYYLSSIIAVSAESLLRFVISFEIMALSAVMIVAMGSHGKNAHQVLHYSYIHFFAGVLLLIGASGNMLELSGIDYSGYYELFFLVGILINCACFPMSSWVPDAYSSTAYNGIIVLSVFTTKVAALALLTFFQGERILLFLGIATAIYGIVCSILENNIKRLLCYNLVGQMGLVITAIGFSYSSGVYVRSIIVCQVVLSIIYQTLLFMVAMSVINSTEKFNLSEIGGLLKKMQLEAICSVVAILNMGALPGTAGFVSKFLISHSIDTTDMTNVIVSKLFLVCSTLLFISVGLKFFWFTFISQAKGPLILNKMKHNVGAKISMIILAFICCLLGVYGNYHLLYGLGHEQLNILLQGSIVVGSIILFICCRSLLSGRISFTMDLDWFYRILLVRFILLVGDFLLYVSSIVVSIVNHVLNYSRLLLCETDGKVVNISSFKSLGFTIILSMLFIVIMVSVYLCLKL</sequence>
<gene>
    <name evidence="10" type="ORF">EDL80_03035</name>
</gene>
<evidence type="ECO:0000256" key="3">
    <source>
        <dbReference type="ARBA" id="ARBA00022692"/>
    </source>
</evidence>
<feature type="transmembrane region" description="Helical" evidence="8">
    <location>
        <begin position="7"/>
        <end position="29"/>
    </location>
</feature>
<dbReference type="Proteomes" id="UP000422822">
    <property type="component" value="Chromosome"/>
</dbReference>
<feature type="transmembrane region" description="Helical" evidence="8">
    <location>
        <begin position="254"/>
        <end position="280"/>
    </location>
</feature>
<dbReference type="EMBL" id="CP033455">
    <property type="protein sequence ID" value="QGR03528.1"/>
    <property type="molecule type" value="Genomic_DNA"/>
</dbReference>
<feature type="transmembrane region" description="Helical" evidence="8">
    <location>
        <begin position="300"/>
        <end position="323"/>
    </location>
</feature>
<keyword evidence="6 8" id="KW-0472">Membrane</keyword>
<evidence type="ECO:0000256" key="7">
    <source>
        <dbReference type="RuleBase" id="RU000320"/>
    </source>
</evidence>
<reference evidence="10 11" key="1">
    <citation type="submission" date="2018-10" db="EMBL/GenBank/DDBJ databases">
        <title>Propagation and draft genome sequences of three atypical Erhlichia ruminantium isolates.</title>
        <authorList>
            <person name="Liebenberg J."/>
            <person name="Steyn H."/>
            <person name="Josemans A."/>
            <person name="Zweygarth E."/>
        </authorList>
    </citation>
    <scope>NUCLEOTIDE SEQUENCE [LARGE SCALE GENOMIC DNA]</scope>
    <source>
        <strain evidence="10 11">Omatjenne</strain>
    </source>
</reference>
<feature type="domain" description="NADH:quinone oxidoreductase/Mrp antiporter transmembrane" evidence="9">
    <location>
        <begin position="79"/>
        <end position="341"/>
    </location>
</feature>
<keyword evidence="4 8" id="KW-1133">Transmembrane helix</keyword>
<evidence type="ECO:0000256" key="4">
    <source>
        <dbReference type="ARBA" id="ARBA00022989"/>
    </source>
</evidence>
<comment type="subcellular location">
    <subcellularLocation>
        <location evidence="1">Cell membrane</location>
        <topology evidence="1">Multi-pass membrane protein</topology>
    </subcellularLocation>
    <subcellularLocation>
        <location evidence="7">Membrane</location>
        <topology evidence="7">Multi-pass membrane protein</topology>
    </subcellularLocation>
</comment>
<keyword evidence="11" id="KW-1185">Reference proteome</keyword>
<dbReference type="GO" id="GO:0016491">
    <property type="term" value="F:oxidoreductase activity"/>
    <property type="evidence" value="ECO:0007669"/>
    <property type="project" value="UniProtKB-KW"/>
</dbReference>
<feature type="transmembrane region" description="Helical" evidence="8">
    <location>
        <begin position="386"/>
        <end position="405"/>
    </location>
</feature>
<feature type="transmembrane region" description="Helical" evidence="8">
    <location>
        <begin position="85"/>
        <end position="103"/>
    </location>
</feature>
<evidence type="ECO:0000256" key="8">
    <source>
        <dbReference type="SAM" id="Phobius"/>
    </source>
</evidence>
<dbReference type="InterPro" id="IPR052175">
    <property type="entry name" value="ComplexI-like_HydComp"/>
</dbReference>
<feature type="transmembrane region" description="Helical" evidence="8">
    <location>
        <begin position="228"/>
        <end position="248"/>
    </location>
</feature>
<dbReference type="Pfam" id="PF00361">
    <property type="entry name" value="Proton_antipo_M"/>
    <property type="match status" value="1"/>
</dbReference>
<organism evidence="10 11">
    <name type="scientific">Ehrlichia ruminantium</name>
    <name type="common">heartwater rickettsia</name>
    <name type="synonym">Cowdria ruminantium</name>
    <dbReference type="NCBI Taxonomy" id="779"/>
    <lineage>
        <taxon>Bacteria</taxon>
        <taxon>Pseudomonadati</taxon>
        <taxon>Pseudomonadota</taxon>
        <taxon>Alphaproteobacteria</taxon>
        <taxon>Rickettsiales</taxon>
        <taxon>Anaplasmataceae</taxon>
        <taxon>Ehrlichia</taxon>
    </lineage>
</organism>
<feature type="transmembrane region" description="Helical" evidence="8">
    <location>
        <begin position="115"/>
        <end position="132"/>
    </location>
</feature>
<evidence type="ECO:0000313" key="11">
    <source>
        <dbReference type="Proteomes" id="UP000422822"/>
    </source>
</evidence>
<evidence type="ECO:0000256" key="5">
    <source>
        <dbReference type="ARBA" id="ARBA00023002"/>
    </source>
</evidence>
<proteinExistence type="predicted"/>
<keyword evidence="3 7" id="KW-0812">Transmembrane</keyword>
<protein>
    <submittedName>
        <fullName evidence="10">Cation:proton antiporter</fullName>
    </submittedName>
</protein>
<feature type="transmembrane region" description="Helical" evidence="8">
    <location>
        <begin position="417"/>
        <end position="438"/>
    </location>
</feature>
<accession>A0AAE6QAY2</accession>
<keyword evidence="2" id="KW-1003">Cell membrane</keyword>
<dbReference type="PANTHER" id="PTHR42682">
    <property type="entry name" value="HYDROGENASE-4 COMPONENT F"/>
    <property type="match status" value="1"/>
</dbReference>
<feature type="transmembrane region" description="Helical" evidence="8">
    <location>
        <begin position="35"/>
        <end position="56"/>
    </location>
</feature>
<evidence type="ECO:0000259" key="9">
    <source>
        <dbReference type="Pfam" id="PF00361"/>
    </source>
</evidence>
<evidence type="ECO:0000256" key="1">
    <source>
        <dbReference type="ARBA" id="ARBA00004651"/>
    </source>
</evidence>
<feature type="transmembrane region" description="Helical" evidence="8">
    <location>
        <begin position="203"/>
        <end position="221"/>
    </location>
</feature>
<feature type="transmembrane region" description="Helical" evidence="8">
    <location>
        <begin position="450"/>
        <end position="478"/>
    </location>
</feature>
<dbReference type="GO" id="GO:0005886">
    <property type="term" value="C:plasma membrane"/>
    <property type="evidence" value="ECO:0007669"/>
    <property type="project" value="UniProtKB-SubCell"/>
</dbReference>
<dbReference type="AlphaFoldDB" id="A0AAE6QAY2"/>
<evidence type="ECO:0000313" key="10">
    <source>
        <dbReference type="EMBL" id="QGR03528.1"/>
    </source>
</evidence>
<dbReference type="InterPro" id="IPR001750">
    <property type="entry name" value="ND/Mrp_TM"/>
</dbReference>
<dbReference type="PANTHER" id="PTHR42682:SF4">
    <property type="entry name" value="NADH-UBIQUINONE_PLASTOQUINONE"/>
    <property type="match status" value="1"/>
</dbReference>
<evidence type="ECO:0000256" key="6">
    <source>
        <dbReference type="ARBA" id="ARBA00023136"/>
    </source>
</evidence>
<keyword evidence="5" id="KW-0560">Oxidoreductase</keyword>
<feature type="transmembrane region" description="Helical" evidence="8">
    <location>
        <begin position="505"/>
        <end position="526"/>
    </location>
</feature>
<feature type="transmembrane region" description="Helical" evidence="8">
    <location>
        <begin position="144"/>
        <end position="163"/>
    </location>
</feature>
<dbReference type="NCBIfam" id="NF009307">
    <property type="entry name" value="PRK12664.1"/>
    <property type="match status" value="1"/>
</dbReference>
<feature type="transmembrane region" description="Helical" evidence="8">
    <location>
        <begin position="63"/>
        <end position="79"/>
    </location>
</feature>
<feature type="transmembrane region" description="Helical" evidence="8">
    <location>
        <begin position="343"/>
        <end position="365"/>
    </location>
</feature>
<name>A0AAE6QAY2_EHRRU</name>